<evidence type="ECO:0000313" key="5">
    <source>
        <dbReference type="EMBL" id="KAK0058279.1"/>
    </source>
</evidence>
<organism evidence="5 6">
    <name type="scientific">Biomphalaria pfeifferi</name>
    <name type="common">Bloodfluke planorb</name>
    <name type="synonym">Freshwater snail</name>
    <dbReference type="NCBI Taxonomy" id="112525"/>
    <lineage>
        <taxon>Eukaryota</taxon>
        <taxon>Metazoa</taxon>
        <taxon>Spiralia</taxon>
        <taxon>Lophotrochozoa</taxon>
        <taxon>Mollusca</taxon>
        <taxon>Gastropoda</taxon>
        <taxon>Heterobranchia</taxon>
        <taxon>Euthyneura</taxon>
        <taxon>Panpulmonata</taxon>
        <taxon>Hygrophila</taxon>
        <taxon>Lymnaeoidea</taxon>
        <taxon>Planorbidae</taxon>
        <taxon>Biomphalaria</taxon>
    </lineage>
</organism>
<sequence>MIESDFESPLPHRSNHNDKPPSVIERYFKKRYKTDNKYEDQLVLTHSNRVCVVCVANSHPLIEQKKSVTSVSFGEEGWNRLDNKFSGKSKRGAQWLDCKAPLCEVTCSDGTKYTLVSCVKGQLIEVNENLQKTPQLLIDKPHGEGYLAVILPGLKWFEHEMKQLKSEEDYQNELEKRLHNS</sequence>
<dbReference type="PANTHER" id="PTHR13651:SF0">
    <property type="entry name" value="PROTEIN ABITRAM"/>
    <property type="match status" value="1"/>
</dbReference>
<dbReference type="SUPFAM" id="SSF51230">
    <property type="entry name" value="Single hybrid motif"/>
    <property type="match status" value="1"/>
</dbReference>
<dbReference type="AlphaFoldDB" id="A0AAD8FCM8"/>
<dbReference type="PANTHER" id="PTHR13651">
    <property type="entry name" value="PROTEIN ABITRAM"/>
    <property type="match status" value="1"/>
</dbReference>
<reference evidence="5" key="2">
    <citation type="submission" date="2023-04" db="EMBL/GenBank/DDBJ databases">
        <authorList>
            <person name="Bu L."/>
            <person name="Lu L."/>
            <person name="Laidemitt M.R."/>
            <person name="Zhang S.M."/>
            <person name="Mutuku M."/>
            <person name="Mkoji G."/>
            <person name="Steinauer M."/>
            <person name="Loker E.S."/>
        </authorList>
    </citation>
    <scope>NUCLEOTIDE SEQUENCE</scope>
    <source>
        <strain evidence="5">KasaAsao</strain>
        <tissue evidence="5">Whole Snail</tissue>
    </source>
</reference>
<dbReference type="Gene3D" id="2.40.50.100">
    <property type="match status" value="1"/>
</dbReference>
<name>A0AAD8FCM8_BIOPF</name>
<dbReference type="Proteomes" id="UP001233172">
    <property type="component" value="Unassembled WGS sequence"/>
</dbReference>
<dbReference type="Pfam" id="PF01597">
    <property type="entry name" value="GCV_H"/>
    <property type="match status" value="1"/>
</dbReference>
<evidence type="ECO:0000256" key="2">
    <source>
        <dbReference type="ARBA" id="ARBA00019325"/>
    </source>
</evidence>
<dbReference type="GO" id="GO:0005634">
    <property type="term" value="C:nucleus"/>
    <property type="evidence" value="ECO:0007669"/>
    <property type="project" value="TreeGrafter"/>
</dbReference>
<evidence type="ECO:0000256" key="3">
    <source>
        <dbReference type="ARBA" id="ARBA00030463"/>
    </source>
</evidence>
<protein>
    <recommendedName>
        <fullName evidence="2">Protein Abitram</fullName>
    </recommendedName>
    <alternativeName>
        <fullName evidence="3">Actin-binding transcription modulator</fullName>
    </alternativeName>
</protein>
<comment type="similarity">
    <text evidence="1">Belongs to the ABITRAM family.</text>
</comment>
<gene>
    <name evidence="5" type="ORF">Bpfe_012280</name>
</gene>
<dbReference type="EMBL" id="JASAOG010000049">
    <property type="protein sequence ID" value="KAK0058279.1"/>
    <property type="molecule type" value="Genomic_DNA"/>
</dbReference>
<feature type="region of interest" description="Disordered" evidence="4">
    <location>
        <begin position="1"/>
        <end position="21"/>
    </location>
</feature>
<dbReference type="InterPro" id="IPR039169">
    <property type="entry name" value="Abitram"/>
</dbReference>
<dbReference type="InterPro" id="IPR033753">
    <property type="entry name" value="GCV_H/Fam206"/>
</dbReference>
<keyword evidence="6" id="KW-1185">Reference proteome</keyword>
<dbReference type="InterPro" id="IPR011053">
    <property type="entry name" value="Single_hybrid_motif"/>
</dbReference>
<reference evidence="5" key="1">
    <citation type="journal article" date="2023" name="PLoS Negl. Trop. Dis.">
        <title>A genome sequence for Biomphalaria pfeifferi, the major vector snail for the human-infecting parasite Schistosoma mansoni.</title>
        <authorList>
            <person name="Bu L."/>
            <person name="Lu L."/>
            <person name="Laidemitt M.R."/>
            <person name="Zhang S.M."/>
            <person name="Mutuku M."/>
            <person name="Mkoji G."/>
            <person name="Steinauer M."/>
            <person name="Loker E.S."/>
        </authorList>
    </citation>
    <scope>NUCLEOTIDE SEQUENCE</scope>
    <source>
        <strain evidence="5">KasaAsao</strain>
    </source>
</reference>
<evidence type="ECO:0000256" key="1">
    <source>
        <dbReference type="ARBA" id="ARBA00010764"/>
    </source>
</evidence>
<comment type="caution">
    <text evidence="5">The sequence shown here is derived from an EMBL/GenBank/DDBJ whole genome shotgun (WGS) entry which is preliminary data.</text>
</comment>
<evidence type="ECO:0000256" key="4">
    <source>
        <dbReference type="SAM" id="MobiDB-lite"/>
    </source>
</evidence>
<evidence type="ECO:0000313" key="6">
    <source>
        <dbReference type="Proteomes" id="UP001233172"/>
    </source>
</evidence>
<accession>A0AAD8FCM8</accession>
<proteinExistence type="inferred from homology"/>